<evidence type="ECO:0000313" key="1">
    <source>
        <dbReference type="EMBL" id="TYQ08193.1"/>
    </source>
</evidence>
<protein>
    <submittedName>
        <fullName evidence="1">Abortive phage resistance protein AbiGi (Putative antitoxin)</fullName>
    </submittedName>
</protein>
<dbReference type="InterPro" id="IPR021223">
    <property type="entry name" value="AbiGi"/>
</dbReference>
<proteinExistence type="predicted"/>
<name>A0A652YWW9_NOCGL</name>
<dbReference type="Pfam" id="PF10899">
    <property type="entry name" value="AbiGi"/>
    <property type="match status" value="1"/>
</dbReference>
<gene>
    <name evidence="1" type="ORF">FNL38_101564</name>
</gene>
<organism evidence="1">
    <name type="scientific">Nocardia globerula</name>
    <dbReference type="NCBI Taxonomy" id="1818"/>
    <lineage>
        <taxon>Bacteria</taxon>
        <taxon>Bacillati</taxon>
        <taxon>Actinomycetota</taxon>
        <taxon>Actinomycetes</taxon>
        <taxon>Mycobacteriales</taxon>
        <taxon>Nocardiaceae</taxon>
        <taxon>Nocardia</taxon>
    </lineage>
</organism>
<comment type="caution">
    <text evidence="1">The sequence shown here is derived from an EMBL/GenBank/DDBJ whole genome shotgun (WGS) entry which is preliminary data.</text>
</comment>
<dbReference type="EMBL" id="VNIQ01000001">
    <property type="protein sequence ID" value="TYQ08193.1"/>
    <property type="molecule type" value="Genomic_DNA"/>
</dbReference>
<reference evidence="1" key="1">
    <citation type="submission" date="2019-07" db="EMBL/GenBank/DDBJ databases">
        <title>Genomic Encyclopedia of Type Strains, Phase IV (KMG-IV): sequencing the most valuable type-strain genomes for metagenomic binning, comparative biology and taxonomic classification.</title>
        <authorList>
            <person name="Goeker M."/>
        </authorList>
    </citation>
    <scope>NUCLEOTIDE SEQUENCE</scope>
    <source>
        <strain evidence="1">DSM 44596</strain>
    </source>
</reference>
<accession>A0A652YWW9</accession>
<sequence length="248" mass="28073">MAERIENLLQTRADLSPYLIHFTRDTDSPARVNLLSILDGGTIDAKTDFGMAKALVNEFGAEQAGALDGAGLSQKVVCFTETPLEHCSMMVKEIVGRSCRFTSYGIVFTKSVAKQRDCNPVWYLNMDVGNRSWLTKDVNVMVEDCINHIRSGGKADPAKMGRYRMLRLFPFMEQTLGVNKDFSWEREWRCRGDFVFGSKDVSAVFAPEAEHDDLSREIRDLATAWKTRDVPILDPTWSLERMMSILDT</sequence>
<dbReference type="AlphaFoldDB" id="A0A652YWW9"/>